<dbReference type="PANTHER" id="PTHR11610:SF173">
    <property type="entry name" value="LIPASE DOMAIN-CONTAINING PROTEIN-RELATED"/>
    <property type="match status" value="1"/>
</dbReference>
<dbReference type="PANTHER" id="PTHR11610">
    <property type="entry name" value="LIPASE"/>
    <property type="match status" value="1"/>
</dbReference>
<dbReference type="Pfam" id="PF00151">
    <property type="entry name" value="Lipase"/>
    <property type="match status" value="1"/>
</dbReference>
<feature type="chain" id="PRO_5035472210" description="Lipase domain-containing protein" evidence="5">
    <location>
        <begin position="23"/>
        <end position="333"/>
    </location>
</feature>
<comment type="similarity">
    <text evidence="2 4">Belongs to the AB hydrolase superfamily. Lipase family.</text>
</comment>
<name>A0A8K0D200_IGNLU</name>
<keyword evidence="5" id="KW-0732">Signal</keyword>
<dbReference type="Gene3D" id="3.40.50.1820">
    <property type="entry name" value="alpha/beta hydrolase"/>
    <property type="match status" value="1"/>
</dbReference>
<dbReference type="EMBL" id="VTPC01003838">
    <property type="protein sequence ID" value="KAF2897938.1"/>
    <property type="molecule type" value="Genomic_DNA"/>
</dbReference>
<protein>
    <recommendedName>
        <fullName evidence="6">Lipase domain-containing protein</fullName>
    </recommendedName>
</protein>
<evidence type="ECO:0000313" key="8">
    <source>
        <dbReference type="Proteomes" id="UP000801492"/>
    </source>
</evidence>
<dbReference type="AlphaFoldDB" id="A0A8K0D200"/>
<feature type="domain" description="Lipase" evidence="6">
    <location>
        <begin position="66"/>
        <end position="303"/>
    </location>
</feature>
<dbReference type="GO" id="GO:0017171">
    <property type="term" value="F:serine hydrolase activity"/>
    <property type="evidence" value="ECO:0007669"/>
    <property type="project" value="TreeGrafter"/>
</dbReference>
<evidence type="ECO:0000313" key="7">
    <source>
        <dbReference type="EMBL" id="KAF2897938.1"/>
    </source>
</evidence>
<evidence type="ECO:0000256" key="3">
    <source>
        <dbReference type="ARBA" id="ARBA00022525"/>
    </source>
</evidence>
<comment type="caution">
    <text evidence="7">The sequence shown here is derived from an EMBL/GenBank/DDBJ whole genome shotgun (WGS) entry which is preliminary data.</text>
</comment>
<evidence type="ECO:0000259" key="6">
    <source>
        <dbReference type="Pfam" id="PF00151"/>
    </source>
</evidence>
<dbReference type="OrthoDB" id="199913at2759"/>
<dbReference type="GO" id="GO:0016298">
    <property type="term" value="F:lipase activity"/>
    <property type="evidence" value="ECO:0007669"/>
    <property type="project" value="InterPro"/>
</dbReference>
<organism evidence="7 8">
    <name type="scientific">Ignelater luminosus</name>
    <name type="common">Cucubano</name>
    <name type="synonym">Pyrophorus luminosus</name>
    <dbReference type="NCBI Taxonomy" id="2038154"/>
    <lineage>
        <taxon>Eukaryota</taxon>
        <taxon>Metazoa</taxon>
        <taxon>Ecdysozoa</taxon>
        <taxon>Arthropoda</taxon>
        <taxon>Hexapoda</taxon>
        <taxon>Insecta</taxon>
        <taxon>Pterygota</taxon>
        <taxon>Neoptera</taxon>
        <taxon>Endopterygota</taxon>
        <taxon>Coleoptera</taxon>
        <taxon>Polyphaga</taxon>
        <taxon>Elateriformia</taxon>
        <taxon>Elateroidea</taxon>
        <taxon>Elateridae</taxon>
        <taxon>Agrypninae</taxon>
        <taxon>Pyrophorini</taxon>
        <taxon>Ignelater</taxon>
    </lineage>
</organism>
<accession>A0A8K0D200</accession>
<keyword evidence="8" id="KW-1185">Reference proteome</keyword>
<reference evidence="7" key="1">
    <citation type="submission" date="2019-08" db="EMBL/GenBank/DDBJ databases">
        <title>The genome of the North American firefly Photinus pyralis.</title>
        <authorList>
            <consortium name="Photinus pyralis genome working group"/>
            <person name="Fallon T.R."/>
            <person name="Sander Lower S.E."/>
            <person name="Weng J.-K."/>
        </authorList>
    </citation>
    <scope>NUCLEOTIDE SEQUENCE</scope>
    <source>
        <strain evidence="7">TRF0915ILg1</strain>
        <tissue evidence="7">Whole body</tissue>
    </source>
</reference>
<dbReference type="GO" id="GO:0005615">
    <property type="term" value="C:extracellular space"/>
    <property type="evidence" value="ECO:0007669"/>
    <property type="project" value="TreeGrafter"/>
</dbReference>
<dbReference type="SUPFAM" id="SSF53474">
    <property type="entry name" value="alpha/beta-Hydrolases"/>
    <property type="match status" value="1"/>
</dbReference>
<keyword evidence="3" id="KW-0964">Secreted</keyword>
<evidence type="ECO:0000256" key="5">
    <source>
        <dbReference type="SAM" id="SignalP"/>
    </source>
</evidence>
<dbReference type="InterPro" id="IPR029058">
    <property type="entry name" value="AB_hydrolase_fold"/>
</dbReference>
<sequence>MQNLLKKVLTVCLAVLLYSVQAIVPPAVTCQCPLGSTIVPPFNPSDVSFTIATRKSPQPVPLNANNLEIVENKPTKINIAGWLQLTTGPLSYFPNITREYLQKGDYNVILVHADKLMTMLEIESVQYVEPIVQTVAEMLISLRAENRLFFNNVHIIGQGLGAHIAGLVGLYIYRKMNEQIYRVTAVEVSKLGFESAPADKRVDKMDAKIVDIYHTAAGTLGLNMSLGTIDFWINGGNVPQPGCLAPQIFQEDLVSIGLCSFKMSIWYYVYTIRFVVLGEKCNSYANFKAGLCEQNERAYFGDESGTKYKGDFYLDLTCSNQKCVSNVKPLRKR</sequence>
<gene>
    <name evidence="7" type="ORF">ILUMI_08234</name>
</gene>
<evidence type="ECO:0000256" key="1">
    <source>
        <dbReference type="ARBA" id="ARBA00004613"/>
    </source>
</evidence>
<comment type="subcellular location">
    <subcellularLocation>
        <location evidence="1">Secreted</location>
    </subcellularLocation>
</comment>
<evidence type="ECO:0000256" key="2">
    <source>
        <dbReference type="ARBA" id="ARBA00010701"/>
    </source>
</evidence>
<dbReference type="InterPro" id="IPR013818">
    <property type="entry name" value="Lipase"/>
</dbReference>
<dbReference type="InterPro" id="IPR000734">
    <property type="entry name" value="TAG_lipase"/>
</dbReference>
<proteinExistence type="inferred from homology"/>
<feature type="signal peptide" evidence="5">
    <location>
        <begin position="1"/>
        <end position="22"/>
    </location>
</feature>
<dbReference type="PRINTS" id="PR00821">
    <property type="entry name" value="TAGLIPASE"/>
</dbReference>
<evidence type="ECO:0000256" key="4">
    <source>
        <dbReference type="RuleBase" id="RU004262"/>
    </source>
</evidence>
<dbReference type="Proteomes" id="UP000801492">
    <property type="component" value="Unassembled WGS sequence"/>
</dbReference>
<dbReference type="GO" id="GO:0016042">
    <property type="term" value="P:lipid catabolic process"/>
    <property type="evidence" value="ECO:0007669"/>
    <property type="project" value="TreeGrafter"/>
</dbReference>